<comment type="caution">
    <text evidence="2">The sequence shown here is derived from an EMBL/GenBank/DDBJ whole genome shotgun (WGS) entry which is preliminary data.</text>
</comment>
<evidence type="ECO:0000256" key="1">
    <source>
        <dbReference type="SAM" id="MobiDB-lite"/>
    </source>
</evidence>
<gene>
    <name evidence="2" type="ORF">HKW66_Vig0203210</name>
</gene>
<dbReference type="EMBL" id="JABFOF010000009">
    <property type="protein sequence ID" value="KAG2380948.1"/>
    <property type="molecule type" value="Genomic_DNA"/>
</dbReference>
<evidence type="ECO:0000313" key="2">
    <source>
        <dbReference type="EMBL" id="KAG2380948.1"/>
    </source>
</evidence>
<proteinExistence type="predicted"/>
<dbReference type="AlphaFoldDB" id="A0A8T0JRT6"/>
<feature type="compositionally biased region" description="Basic and acidic residues" evidence="1">
    <location>
        <begin position="86"/>
        <end position="96"/>
    </location>
</feature>
<organism evidence="2 3">
    <name type="scientific">Phaseolus angularis</name>
    <name type="common">Azuki bean</name>
    <name type="synonym">Vigna angularis</name>
    <dbReference type="NCBI Taxonomy" id="3914"/>
    <lineage>
        <taxon>Eukaryota</taxon>
        <taxon>Viridiplantae</taxon>
        <taxon>Streptophyta</taxon>
        <taxon>Embryophyta</taxon>
        <taxon>Tracheophyta</taxon>
        <taxon>Spermatophyta</taxon>
        <taxon>Magnoliopsida</taxon>
        <taxon>eudicotyledons</taxon>
        <taxon>Gunneridae</taxon>
        <taxon>Pentapetalae</taxon>
        <taxon>rosids</taxon>
        <taxon>fabids</taxon>
        <taxon>Fabales</taxon>
        <taxon>Fabaceae</taxon>
        <taxon>Papilionoideae</taxon>
        <taxon>50 kb inversion clade</taxon>
        <taxon>NPAAA clade</taxon>
        <taxon>indigoferoid/millettioid clade</taxon>
        <taxon>Phaseoleae</taxon>
        <taxon>Vigna</taxon>
    </lineage>
</organism>
<evidence type="ECO:0000313" key="3">
    <source>
        <dbReference type="Proteomes" id="UP000743370"/>
    </source>
</evidence>
<sequence length="96" mass="10240">MSPPPPYIVVKHDYKAVLAVSASLEYNQPPPPTTTSPPHQYAPENNQSPPPPAITSYQSIQIDEPGYGAADASGDPPSEPESVSVSHDHGHHNYGE</sequence>
<dbReference type="Proteomes" id="UP000743370">
    <property type="component" value="Unassembled WGS sequence"/>
</dbReference>
<name>A0A8T0JRT6_PHAAN</name>
<protein>
    <submittedName>
        <fullName evidence="2">Uncharacterized protein</fullName>
    </submittedName>
</protein>
<accession>A0A8T0JRT6</accession>
<feature type="region of interest" description="Disordered" evidence="1">
    <location>
        <begin position="25"/>
        <end position="96"/>
    </location>
</feature>
<reference evidence="2 3" key="1">
    <citation type="submission" date="2020-05" db="EMBL/GenBank/DDBJ databases">
        <title>Vigna angularis (adzuki bean) Var. LongXiaoDou No. 4 denovo assembly.</title>
        <authorList>
            <person name="Xiang H."/>
        </authorList>
    </citation>
    <scope>NUCLEOTIDE SEQUENCE [LARGE SCALE GENOMIC DNA]</scope>
    <source>
        <tissue evidence="2">Leaf</tissue>
    </source>
</reference>